<sequence>MNRKPTKKPSIDLGSNDSSESSSIAASIPSSPLEDLHKSKRPPFQNINLNLINKQPSMSPRYVGPTPPPETPDFTVMRIKTPTATIGRPVEKIDLNFPKLSSTRTRKTVSLKSDTFISLNSTSNLNALSTPPIFSPRQSSKPPSSPTSSVFEGCNQVDCFEERIDNSLSDLTKYENFKFQRWNKTLEQNQMTNPPNVYNLLQPRKSKAFITDLAPIGSSNSSRNVLARNNVSHAIEEDSAESIIRKKHSRNRYMLTNRSSLAESKNQRPSTSFELYKKQLLDAEEKYDTLDNSWKEFGMTSTSSFIEKISTIDVKKSSKREIEDDLERKIHLFKENANKKNLQNHIEEIKLLKRKKMEDMKKAYGKDVIELNREMASKMTREVLDEKRAEASMLREEKIKIAREINIHNILEKKHKTEELLREREIREEIRNQQRKNMSLYTSWKTIVTIIRSLFIIKETIKKACEEKEANERKELEEASKPVEVDAQDAEYEKKMKVFNVLFKERYATHLEKIKALIGRGVRRWREQKKYESIRLISKFLTDLAETYRIPLAVSKFKNAVIKVQRTWRSYLVMKKCQKILHVAQLDKYIEKKVANLEKEINKYGKKGSNARGDPSSHALNRMMSSATLGMQNSKVLFDLVAQKEEIKKISQELKEEVVNQYYDERRIEHIRKMRLFEKETQLMKRDNSKSTTAMFQDFKPKLSPLLSRNELQSLFEDCFKRTRLKIQTKEKTSASSNNRQEPKKLNALDSHRSGVELLKLARQATTAAVKFKAAGAKASSVNLFQMNELNSGRTTTSTGKSGGAGE</sequence>
<evidence type="ECO:0000313" key="4">
    <source>
        <dbReference type="Proteomes" id="UP000444721"/>
    </source>
</evidence>
<protein>
    <submittedName>
        <fullName evidence="3">Uncharacterized protein</fullName>
    </submittedName>
</protein>
<dbReference type="AlphaFoldDB" id="A0A6A5BT79"/>
<feature type="region of interest" description="Disordered" evidence="2">
    <location>
        <begin position="55"/>
        <end position="74"/>
    </location>
</feature>
<name>A0A6A5BT79_NAEFO</name>
<organism evidence="3 4">
    <name type="scientific">Naegleria fowleri</name>
    <name type="common">Brain eating amoeba</name>
    <dbReference type="NCBI Taxonomy" id="5763"/>
    <lineage>
        <taxon>Eukaryota</taxon>
        <taxon>Discoba</taxon>
        <taxon>Heterolobosea</taxon>
        <taxon>Tetramitia</taxon>
        <taxon>Eutetramitia</taxon>
        <taxon>Vahlkampfiidae</taxon>
        <taxon>Naegleria</taxon>
    </lineage>
</organism>
<proteinExistence type="predicted"/>
<feature type="compositionally biased region" description="Low complexity" evidence="2">
    <location>
        <begin position="11"/>
        <end position="33"/>
    </location>
</feature>
<accession>A0A6A5BT79</accession>
<evidence type="ECO:0000313" key="3">
    <source>
        <dbReference type="EMBL" id="KAF0981293.1"/>
    </source>
</evidence>
<gene>
    <name evidence="3" type="ORF">FDP41_012553</name>
</gene>
<reference evidence="3 4" key="1">
    <citation type="journal article" date="2019" name="Sci. Rep.">
        <title>Nanopore sequencing improves the draft genome of the human pathogenic amoeba Naegleria fowleri.</title>
        <authorList>
            <person name="Liechti N."/>
            <person name="Schurch N."/>
            <person name="Bruggmann R."/>
            <person name="Wittwer M."/>
        </authorList>
    </citation>
    <scope>NUCLEOTIDE SEQUENCE [LARGE SCALE GENOMIC DNA]</scope>
    <source>
        <strain evidence="3 4">ATCC 30894</strain>
    </source>
</reference>
<keyword evidence="1" id="KW-0175">Coiled coil</keyword>
<feature type="region of interest" description="Disordered" evidence="2">
    <location>
        <begin position="788"/>
        <end position="807"/>
    </location>
</feature>
<keyword evidence="4" id="KW-1185">Reference proteome</keyword>
<comment type="caution">
    <text evidence="3">The sequence shown here is derived from an EMBL/GenBank/DDBJ whole genome shotgun (WGS) entry which is preliminary data.</text>
</comment>
<dbReference type="Proteomes" id="UP000444721">
    <property type="component" value="Unassembled WGS sequence"/>
</dbReference>
<dbReference type="PROSITE" id="PS50096">
    <property type="entry name" value="IQ"/>
    <property type="match status" value="1"/>
</dbReference>
<feature type="region of interest" description="Disordered" evidence="2">
    <location>
        <begin position="127"/>
        <end position="151"/>
    </location>
</feature>
<dbReference type="EMBL" id="VFQX01000015">
    <property type="protein sequence ID" value="KAF0981293.1"/>
    <property type="molecule type" value="Genomic_DNA"/>
</dbReference>
<feature type="coiled-coil region" evidence="1">
    <location>
        <begin position="339"/>
        <end position="404"/>
    </location>
</feature>
<dbReference type="RefSeq" id="XP_044566006.1">
    <property type="nucleotide sequence ID" value="XM_044703085.1"/>
</dbReference>
<feature type="compositionally biased region" description="Basic and acidic residues" evidence="2">
    <location>
        <begin position="741"/>
        <end position="750"/>
    </location>
</feature>
<evidence type="ECO:0000256" key="2">
    <source>
        <dbReference type="SAM" id="MobiDB-lite"/>
    </source>
</evidence>
<dbReference type="VEuPathDB" id="AmoebaDB:NfTy_023940"/>
<evidence type="ECO:0000256" key="1">
    <source>
        <dbReference type="SAM" id="Coils"/>
    </source>
</evidence>
<dbReference type="OMA" id="MRIDNDE"/>
<dbReference type="OrthoDB" id="10260359at2759"/>
<feature type="region of interest" description="Disordered" evidence="2">
    <location>
        <begin position="1"/>
        <end position="43"/>
    </location>
</feature>
<dbReference type="VEuPathDB" id="AmoebaDB:NF0069040"/>
<feature type="compositionally biased region" description="Low complexity" evidence="2">
    <location>
        <begin position="127"/>
        <end position="149"/>
    </location>
</feature>
<feature type="region of interest" description="Disordered" evidence="2">
    <location>
        <begin position="729"/>
        <end position="750"/>
    </location>
</feature>
<dbReference type="GeneID" id="68119768"/>
<dbReference type="VEuPathDB" id="AmoebaDB:FDP41_012553"/>